<evidence type="ECO:0000313" key="10">
    <source>
        <dbReference type="EMBL" id="OPX55817.1"/>
    </source>
</evidence>
<feature type="transmembrane region" description="Helical" evidence="7">
    <location>
        <begin position="268"/>
        <end position="288"/>
    </location>
</feature>
<keyword evidence="5 7" id="KW-1133">Transmembrane helix</keyword>
<dbReference type="OrthoDB" id="9770036at2"/>
<evidence type="ECO:0000256" key="4">
    <source>
        <dbReference type="ARBA" id="ARBA00022692"/>
    </source>
</evidence>
<sequence length="404" mass="44128">MNKFKFAGLNLLRNQRRALLSVSIIAIAVLALMTSGGYGLYTYHSLEESTSRDIGHIMVTQPQYFEQEPDLPLGNGLTQYEQIRQLWLADSRVKAVQPRIELSGLISNGENSSIFMGLGVLPNEFSLKGPFLTLEQGHSLPLQSSPDVSPIMLGKDLARSLKLNIGDLVTLLSTTTEGALNALDFQVQGIYSTGIPELDKRQIYISLADAQSLLVTDKVSTLSVFAFETESTSQLISEFQPAMNGLELTPWWQRAFFYQGVKSLYNRIFGVLGVVMAVVVFVALFNTLTMSVTERTREIGTLAALGASSGELILNFILEALWLVIVGVLVGLALSGLLTLGVLWADIQMPPPPGRNQGYPLVIYFSFSLAALVSFCIAVVCVLSSWLAARQGVKKPITEALIYV</sequence>
<feature type="transmembrane region" description="Helical" evidence="7">
    <location>
        <begin position="364"/>
        <end position="389"/>
    </location>
</feature>
<evidence type="ECO:0000313" key="11">
    <source>
        <dbReference type="Proteomes" id="UP000191418"/>
    </source>
</evidence>
<comment type="caution">
    <text evidence="10">The sequence shown here is derived from an EMBL/GenBank/DDBJ whole genome shotgun (WGS) entry which is preliminary data.</text>
</comment>
<dbReference type="STRING" id="64969.SAMN02745127_00980"/>
<organism evidence="10 11">
    <name type="scientific">Oceanospirillum multiglobuliferum</name>
    <dbReference type="NCBI Taxonomy" id="64969"/>
    <lineage>
        <taxon>Bacteria</taxon>
        <taxon>Pseudomonadati</taxon>
        <taxon>Pseudomonadota</taxon>
        <taxon>Gammaproteobacteria</taxon>
        <taxon>Oceanospirillales</taxon>
        <taxon>Oceanospirillaceae</taxon>
        <taxon>Oceanospirillum</taxon>
    </lineage>
</organism>
<protein>
    <submittedName>
        <fullName evidence="10">ABC transporter permease</fullName>
    </submittedName>
</protein>
<evidence type="ECO:0000256" key="3">
    <source>
        <dbReference type="ARBA" id="ARBA00022475"/>
    </source>
</evidence>
<dbReference type="Proteomes" id="UP000191418">
    <property type="component" value="Unassembled WGS sequence"/>
</dbReference>
<dbReference type="EMBL" id="MTSM01000006">
    <property type="protein sequence ID" value="OPX55817.1"/>
    <property type="molecule type" value="Genomic_DNA"/>
</dbReference>
<keyword evidence="4 7" id="KW-0812">Transmembrane</keyword>
<comment type="similarity">
    <text evidence="2">Belongs to the ABC-4 integral membrane protein family. LolC/E subfamily.</text>
</comment>
<dbReference type="PANTHER" id="PTHR30489">
    <property type="entry name" value="LIPOPROTEIN-RELEASING SYSTEM TRANSMEMBRANE PROTEIN LOLE"/>
    <property type="match status" value="1"/>
</dbReference>
<dbReference type="Pfam" id="PF02687">
    <property type="entry name" value="FtsX"/>
    <property type="match status" value="1"/>
</dbReference>
<evidence type="ECO:0000256" key="7">
    <source>
        <dbReference type="SAM" id="Phobius"/>
    </source>
</evidence>
<dbReference type="InterPro" id="IPR003838">
    <property type="entry name" value="ABC3_permease_C"/>
</dbReference>
<dbReference type="InterPro" id="IPR025857">
    <property type="entry name" value="MacB_PCD"/>
</dbReference>
<feature type="transmembrane region" description="Helical" evidence="7">
    <location>
        <begin position="20"/>
        <end position="41"/>
    </location>
</feature>
<dbReference type="AlphaFoldDB" id="A0A1T4N2W6"/>
<dbReference type="GO" id="GO:0044874">
    <property type="term" value="P:lipoprotein localization to outer membrane"/>
    <property type="evidence" value="ECO:0007669"/>
    <property type="project" value="TreeGrafter"/>
</dbReference>
<accession>A0A1T4N2W6</accession>
<dbReference type="RefSeq" id="WP_078744611.1">
    <property type="nucleotide sequence ID" value="NZ_FUXG01000005.1"/>
</dbReference>
<dbReference type="PANTHER" id="PTHR30489:SF0">
    <property type="entry name" value="LIPOPROTEIN-RELEASING SYSTEM TRANSMEMBRANE PROTEIN LOLE"/>
    <property type="match status" value="1"/>
</dbReference>
<proteinExistence type="inferred from homology"/>
<feature type="domain" description="MacB-like periplasmic core" evidence="9">
    <location>
        <begin position="19"/>
        <end position="239"/>
    </location>
</feature>
<dbReference type="GO" id="GO:0098797">
    <property type="term" value="C:plasma membrane protein complex"/>
    <property type="evidence" value="ECO:0007669"/>
    <property type="project" value="TreeGrafter"/>
</dbReference>
<feature type="transmembrane region" description="Helical" evidence="7">
    <location>
        <begin position="320"/>
        <end position="344"/>
    </location>
</feature>
<evidence type="ECO:0000256" key="6">
    <source>
        <dbReference type="ARBA" id="ARBA00023136"/>
    </source>
</evidence>
<gene>
    <name evidence="10" type="ORF">BTE48_06345</name>
</gene>
<keyword evidence="3" id="KW-1003">Cell membrane</keyword>
<comment type="subcellular location">
    <subcellularLocation>
        <location evidence="1">Cell membrane</location>
        <topology evidence="1">Multi-pass membrane protein</topology>
    </subcellularLocation>
</comment>
<dbReference type="InterPro" id="IPR051447">
    <property type="entry name" value="Lipoprotein-release_system"/>
</dbReference>
<keyword evidence="6 7" id="KW-0472">Membrane</keyword>
<reference evidence="10 11" key="1">
    <citation type="submission" date="2017-01" db="EMBL/GenBank/DDBJ databases">
        <title>Genome Sequencing of a Marine Spirillum, Oceanospirillum multiglobuliferum ATCC 33336, from Japan.</title>
        <authorList>
            <person name="Carney J.G."/>
            <person name="Trachtenberg A.M."/>
            <person name="Rheaume B.A."/>
            <person name="Linnane J.D."/>
            <person name="Pitts N.L."/>
            <person name="Mykles D.L."/>
            <person name="Maclea K.S."/>
        </authorList>
    </citation>
    <scope>NUCLEOTIDE SEQUENCE [LARGE SCALE GENOMIC DNA]</scope>
    <source>
        <strain evidence="10 11">ATCC 33336</strain>
    </source>
</reference>
<evidence type="ECO:0000256" key="1">
    <source>
        <dbReference type="ARBA" id="ARBA00004651"/>
    </source>
</evidence>
<feature type="domain" description="ABC3 transporter permease C-terminal" evidence="8">
    <location>
        <begin position="271"/>
        <end position="396"/>
    </location>
</feature>
<evidence type="ECO:0000259" key="9">
    <source>
        <dbReference type="Pfam" id="PF12704"/>
    </source>
</evidence>
<keyword evidence="11" id="KW-1185">Reference proteome</keyword>
<name>A0A1T4N2W6_9GAMM</name>
<dbReference type="Pfam" id="PF12704">
    <property type="entry name" value="MacB_PCD"/>
    <property type="match status" value="1"/>
</dbReference>
<evidence type="ECO:0000256" key="5">
    <source>
        <dbReference type="ARBA" id="ARBA00022989"/>
    </source>
</evidence>
<evidence type="ECO:0000256" key="2">
    <source>
        <dbReference type="ARBA" id="ARBA00005236"/>
    </source>
</evidence>
<evidence type="ECO:0000259" key="8">
    <source>
        <dbReference type="Pfam" id="PF02687"/>
    </source>
</evidence>